<dbReference type="Proteomes" id="UP000268093">
    <property type="component" value="Unassembled WGS sequence"/>
</dbReference>
<dbReference type="EMBL" id="RBNI01005420">
    <property type="protein sequence ID" value="RUP46711.1"/>
    <property type="molecule type" value="Genomic_DNA"/>
</dbReference>
<reference evidence="2 3" key="1">
    <citation type="journal article" date="2018" name="New Phytol.">
        <title>Phylogenomics of Endogonaceae and evolution of mycorrhizas within Mucoromycota.</title>
        <authorList>
            <person name="Chang Y."/>
            <person name="Desiro A."/>
            <person name="Na H."/>
            <person name="Sandor L."/>
            <person name="Lipzen A."/>
            <person name="Clum A."/>
            <person name="Barry K."/>
            <person name="Grigoriev I.V."/>
            <person name="Martin F.M."/>
            <person name="Stajich J.E."/>
            <person name="Smith M.E."/>
            <person name="Bonito G."/>
            <person name="Spatafora J.W."/>
        </authorList>
    </citation>
    <scope>NUCLEOTIDE SEQUENCE [LARGE SCALE GENOMIC DNA]</scope>
    <source>
        <strain evidence="2 3">GMNB39</strain>
    </source>
</reference>
<dbReference type="SMART" id="SM00320">
    <property type="entry name" value="WD40"/>
    <property type="match status" value="1"/>
</dbReference>
<dbReference type="InterPro" id="IPR001680">
    <property type="entry name" value="WD40_rpt"/>
</dbReference>
<dbReference type="PROSITE" id="PS50294">
    <property type="entry name" value="WD_REPEATS_REGION"/>
    <property type="match status" value="1"/>
</dbReference>
<name>A0A433D7W2_9FUNG</name>
<proteinExistence type="predicted"/>
<dbReference type="InterPro" id="IPR036322">
    <property type="entry name" value="WD40_repeat_dom_sf"/>
</dbReference>
<keyword evidence="1" id="KW-0853">WD repeat</keyword>
<gene>
    <name evidence="2" type="ORF">BC936DRAFT_146606</name>
</gene>
<organism evidence="2 3">
    <name type="scientific">Jimgerdemannia flammicorona</name>
    <dbReference type="NCBI Taxonomy" id="994334"/>
    <lineage>
        <taxon>Eukaryota</taxon>
        <taxon>Fungi</taxon>
        <taxon>Fungi incertae sedis</taxon>
        <taxon>Mucoromycota</taxon>
        <taxon>Mucoromycotina</taxon>
        <taxon>Endogonomycetes</taxon>
        <taxon>Endogonales</taxon>
        <taxon>Endogonaceae</taxon>
        <taxon>Jimgerdemannia</taxon>
    </lineage>
</organism>
<sequence>MFNVDSAPTGFRLPSSFLAQEHRVQSPILLLQHGRPCPQRAGGRWRVRLGPGRGNPYTPSPPPKCSHFRQRLSRILLLSHPSQGTHLTTLRTHMGVVSSIDYHPSDAAFVSGGVDGFVNVWGSKEAMEG</sequence>
<evidence type="ECO:0000313" key="3">
    <source>
        <dbReference type="Proteomes" id="UP000268093"/>
    </source>
</evidence>
<dbReference type="AlphaFoldDB" id="A0A433D7W2"/>
<dbReference type="OrthoDB" id="1068471at2759"/>
<protein>
    <submittedName>
        <fullName evidence="2">Uncharacterized protein</fullName>
    </submittedName>
</protein>
<dbReference type="SUPFAM" id="SSF50978">
    <property type="entry name" value="WD40 repeat-like"/>
    <property type="match status" value="1"/>
</dbReference>
<dbReference type="Gene3D" id="2.130.10.10">
    <property type="entry name" value="YVTN repeat-like/Quinoprotein amine dehydrogenase"/>
    <property type="match status" value="1"/>
</dbReference>
<dbReference type="PROSITE" id="PS50082">
    <property type="entry name" value="WD_REPEATS_2"/>
    <property type="match status" value="1"/>
</dbReference>
<accession>A0A433D7W2</accession>
<evidence type="ECO:0000256" key="1">
    <source>
        <dbReference type="PROSITE-ProRule" id="PRU00221"/>
    </source>
</evidence>
<comment type="caution">
    <text evidence="2">The sequence shown here is derived from an EMBL/GenBank/DDBJ whole genome shotgun (WGS) entry which is preliminary data.</text>
</comment>
<evidence type="ECO:0000313" key="2">
    <source>
        <dbReference type="EMBL" id="RUP46711.1"/>
    </source>
</evidence>
<keyword evidence="3" id="KW-1185">Reference proteome</keyword>
<dbReference type="InterPro" id="IPR015943">
    <property type="entry name" value="WD40/YVTN_repeat-like_dom_sf"/>
</dbReference>
<feature type="repeat" description="WD" evidence="1">
    <location>
        <begin position="90"/>
        <end position="121"/>
    </location>
</feature>